<evidence type="ECO:0000256" key="6">
    <source>
        <dbReference type="ARBA" id="ARBA00031937"/>
    </source>
</evidence>
<feature type="region of interest" description="Disordered" evidence="7">
    <location>
        <begin position="76"/>
        <end position="99"/>
    </location>
</feature>
<protein>
    <recommendedName>
        <fullName evidence="6">RNAP delta factor</fullName>
    </recommendedName>
</protein>
<dbReference type="InterPro" id="IPR038087">
    <property type="entry name" value="RNAP_delta_N_dom_sf"/>
</dbReference>
<dbReference type="GO" id="GO:0000428">
    <property type="term" value="C:DNA-directed RNA polymerase complex"/>
    <property type="evidence" value="ECO:0007669"/>
    <property type="project" value="UniProtKB-KW"/>
</dbReference>
<dbReference type="Proteomes" id="UP000214880">
    <property type="component" value="Unassembled WGS sequence"/>
</dbReference>
<keyword evidence="4" id="KW-0548">Nucleotidyltransferase</keyword>
<name>A0A1G9UUH1_9FIRM</name>
<dbReference type="RefSeq" id="WP_092073542.1">
    <property type="nucleotide sequence ID" value="NZ_FNHB01000006.1"/>
</dbReference>
<keyword evidence="3" id="KW-0808">Transferase</keyword>
<evidence type="ECO:0000313" key="9">
    <source>
        <dbReference type="EMBL" id="SDM63562.1"/>
    </source>
</evidence>
<keyword evidence="2 9" id="KW-0240">DNA-directed RNA polymerase</keyword>
<evidence type="ECO:0000256" key="7">
    <source>
        <dbReference type="SAM" id="MobiDB-lite"/>
    </source>
</evidence>
<evidence type="ECO:0000313" key="10">
    <source>
        <dbReference type="Proteomes" id="UP000214880"/>
    </source>
</evidence>
<evidence type="ECO:0000256" key="1">
    <source>
        <dbReference type="ARBA" id="ARBA00009828"/>
    </source>
</evidence>
<accession>A0A1G9UUH1</accession>
<dbReference type="GO" id="GO:0006351">
    <property type="term" value="P:DNA-templated transcription"/>
    <property type="evidence" value="ECO:0007669"/>
    <property type="project" value="InterPro"/>
</dbReference>
<dbReference type="EMBL" id="FNHB01000006">
    <property type="protein sequence ID" value="SDM63562.1"/>
    <property type="molecule type" value="Genomic_DNA"/>
</dbReference>
<dbReference type="NCBIfam" id="TIGR04567">
    <property type="entry name" value="RNAP_delt_lowGC"/>
    <property type="match status" value="1"/>
</dbReference>
<dbReference type="InterPro" id="IPR029757">
    <property type="entry name" value="RpoE"/>
</dbReference>
<dbReference type="AlphaFoldDB" id="A0A1G9UUH1"/>
<dbReference type="GO" id="GO:0006355">
    <property type="term" value="P:regulation of DNA-templated transcription"/>
    <property type="evidence" value="ECO:0007669"/>
    <property type="project" value="InterPro"/>
</dbReference>
<keyword evidence="10" id="KW-1185">Reference proteome</keyword>
<comment type="similarity">
    <text evidence="1">Belongs to the RpoE family.</text>
</comment>
<evidence type="ECO:0000256" key="4">
    <source>
        <dbReference type="ARBA" id="ARBA00022695"/>
    </source>
</evidence>
<feature type="compositionally biased region" description="Polar residues" evidence="7">
    <location>
        <begin position="76"/>
        <end position="94"/>
    </location>
</feature>
<evidence type="ECO:0000256" key="5">
    <source>
        <dbReference type="ARBA" id="ARBA00023163"/>
    </source>
</evidence>
<dbReference type="GO" id="GO:0016779">
    <property type="term" value="F:nucleotidyltransferase activity"/>
    <property type="evidence" value="ECO:0007669"/>
    <property type="project" value="UniProtKB-KW"/>
</dbReference>
<dbReference type="OrthoDB" id="401223at2"/>
<dbReference type="InterPro" id="IPR007759">
    <property type="entry name" value="Asxl_HARE-HTH"/>
</dbReference>
<feature type="domain" description="HTH HARE-type" evidence="8">
    <location>
        <begin position="8"/>
        <end position="75"/>
    </location>
</feature>
<organism evidence="9 10">
    <name type="scientific">Dendrosporobacter quercicolus</name>
    <dbReference type="NCBI Taxonomy" id="146817"/>
    <lineage>
        <taxon>Bacteria</taxon>
        <taxon>Bacillati</taxon>
        <taxon>Bacillota</taxon>
        <taxon>Negativicutes</taxon>
        <taxon>Selenomonadales</taxon>
        <taxon>Sporomusaceae</taxon>
        <taxon>Dendrosporobacter</taxon>
    </lineage>
</organism>
<dbReference type="PROSITE" id="PS51913">
    <property type="entry name" value="HTH_HARE"/>
    <property type="match status" value="1"/>
</dbReference>
<sequence>MMSDIKQTAEVDIAYQILKESGEAIYFRELINQVLAIKARPVHSAAHAISEIHTQINMDSRFSHLGKGMWGLADWSPQSSRRASGEDSTTTDVPTTKRRERLLEEIQQDYVAAASETGEAE</sequence>
<dbReference type="Gene3D" id="1.10.10.1250">
    <property type="entry name" value="RNA polymerase, subunit delta, N-terminal domain"/>
    <property type="match status" value="1"/>
</dbReference>
<reference evidence="9 10" key="1">
    <citation type="submission" date="2016-10" db="EMBL/GenBank/DDBJ databases">
        <authorList>
            <person name="de Groot N.N."/>
        </authorList>
    </citation>
    <scope>NUCLEOTIDE SEQUENCE [LARGE SCALE GENOMIC DNA]</scope>
    <source>
        <strain evidence="9 10">DSM 1736</strain>
    </source>
</reference>
<gene>
    <name evidence="9" type="ORF">SAMN04488502_10669</name>
</gene>
<dbReference type="Pfam" id="PF05066">
    <property type="entry name" value="HARE-HTH"/>
    <property type="match status" value="1"/>
</dbReference>
<evidence type="ECO:0000256" key="3">
    <source>
        <dbReference type="ARBA" id="ARBA00022679"/>
    </source>
</evidence>
<evidence type="ECO:0000259" key="8">
    <source>
        <dbReference type="PROSITE" id="PS51913"/>
    </source>
</evidence>
<proteinExistence type="inferred from homology"/>
<keyword evidence="5" id="KW-0804">Transcription</keyword>
<dbReference type="STRING" id="146817.SAMN04488502_10669"/>
<evidence type="ECO:0000256" key="2">
    <source>
        <dbReference type="ARBA" id="ARBA00022478"/>
    </source>
</evidence>